<dbReference type="AlphaFoldDB" id="A0A163AEX7"/>
<keyword evidence="2" id="KW-1185">Reference proteome</keyword>
<comment type="caution">
    <text evidence="1">The sequence shown here is derived from an EMBL/GenBank/DDBJ whole genome shotgun (WGS) entry which is preliminary data.</text>
</comment>
<evidence type="ECO:0000313" key="2">
    <source>
        <dbReference type="Proteomes" id="UP000076837"/>
    </source>
</evidence>
<dbReference type="Proteomes" id="UP000076837">
    <property type="component" value="Unassembled WGS sequence"/>
</dbReference>
<reference evidence="1 2" key="1">
    <citation type="journal article" date="2016" name="Sci. Rep.">
        <title>Draft genome sequencing and secretome analysis of fungal phytopathogen Ascochyta rabiei provides insight into the necrotrophic effector repertoire.</title>
        <authorList>
            <person name="Verma S."/>
            <person name="Gazara R.K."/>
            <person name="Nizam S."/>
            <person name="Parween S."/>
            <person name="Chattopadhyay D."/>
            <person name="Verma P.K."/>
        </authorList>
    </citation>
    <scope>NUCLEOTIDE SEQUENCE [LARGE SCALE GENOMIC DNA]</scope>
    <source>
        <strain evidence="1 2">ArDII</strain>
    </source>
</reference>
<protein>
    <submittedName>
        <fullName evidence="1">Uncharacterized protein</fullName>
    </submittedName>
</protein>
<name>A0A163AEX7_DIDRA</name>
<accession>A0A163AEX7</accession>
<evidence type="ECO:0000313" key="1">
    <source>
        <dbReference type="EMBL" id="KZM21151.1"/>
    </source>
</evidence>
<dbReference type="EMBL" id="JYNV01000255">
    <property type="protein sequence ID" value="KZM21151.1"/>
    <property type="molecule type" value="Genomic_DNA"/>
</dbReference>
<organism evidence="1 2">
    <name type="scientific">Didymella rabiei</name>
    <name type="common">Chickpea ascochyta blight fungus</name>
    <name type="synonym">Mycosphaerella rabiei</name>
    <dbReference type="NCBI Taxonomy" id="5454"/>
    <lineage>
        <taxon>Eukaryota</taxon>
        <taxon>Fungi</taxon>
        <taxon>Dikarya</taxon>
        <taxon>Ascomycota</taxon>
        <taxon>Pezizomycotina</taxon>
        <taxon>Dothideomycetes</taxon>
        <taxon>Pleosporomycetidae</taxon>
        <taxon>Pleosporales</taxon>
        <taxon>Pleosporineae</taxon>
        <taxon>Didymellaceae</taxon>
        <taxon>Ascochyta</taxon>
    </lineage>
</organism>
<gene>
    <name evidence="1" type="ORF">ST47_g7706</name>
</gene>
<sequence>MAVFNDLATELQEAIWELVLLVSRGVHWIEVEGIPQDLEFIRSSIRITKWYKFDRMPETHSDVMWSRRLNPEFDRRANAT</sequence>
<dbReference type="OrthoDB" id="3739793at2759"/>
<proteinExistence type="predicted"/>